<keyword evidence="6 14" id="KW-0285">Flavoprotein</keyword>
<dbReference type="Pfam" id="PF00441">
    <property type="entry name" value="Acyl-CoA_dh_1"/>
    <property type="match status" value="1"/>
</dbReference>
<feature type="binding site" evidence="13">
    <location>
        <begin position="164"/>
        <end position="166"/>
    </location>
    <ligand>
        <name>FAD</name>
        <dbReference type="ChEBI" id="CHEBI:57692"/>
    </ligand>
</feature>
<dbReference type="SUPFAM" id="SSF47203">
    <property type="entry name" value="Acyl-CoA dehydrogenase C-terminal domain-like"/>
    <property type="match status" value="1"/>
</dbReference>
<dbReference type="Pfam" id="PF02770">
    <property type="entry name" value="Acyl-CoA_dh_M"/>
    <property type="match status" value="1"/>
</dbReference>
<gene>
    <name evidence="18" type="primary">ivd</name>
    <name evidence="18" type="ORF">GPUN_0773</name>
</gene>
<feature type="binding site" evidence="13">
    <location>
        <position position="287"/>
    </location>
    <ligand>
        <name>FAD</name>
        <dbReference type="ChEBI" id="CHEBI:57692"/>
    </ligand>
</feature>
<feature type="binding site" evidence="13">
    <location>
        <begin position="373"/>
        <end position="375"/>
    </location>
    <ligand>
        <name>FAD</name>
        <dbReference type="ChEBI" id="CHEBI:57692"/>
    </ligand>
</feature>
<dbReference type="PANTHER" id="PTHR43884:SF12">
    <property type="entry name" value="ISOVALERYL-COA DEHYDROGENASE, MITOCHONDRIAL-RELATED"/>
    <property type="match status" value="1"/>
</dbReference>
<evidence type="ECO:0000259" key="15">
    <source>
        <dbReference type="Pfam" id="PF00441"/>
    </source>
</evidence>
<keyword evidence="19" id="KW-1185">Reference proteome</keyword>
<dbReference type="InterPro" id="IPR006091">
    <property type="entry name" value="Acyl-CoA_Oxase/DH_mid-dom"/>
</dbReference>
<dbReference type="InterPro" id="IPR046373">
    <property type="entry name" value="Acyl-CoA_Oxase/DH_mid-dom_sf"/>
</dbReference>
<evidence type="ECO:0000256" key="11">
    <source>
        <dbReference type="PIRSR" id="PIRSR634183-1"/>
    </source>
</evidence>
<dbReference type="SUPFAM" id="SSF56645">
    <property type="entry name" value="Acyl-CoA dehydrogenase NM domain-like"/>
    <property type="match status" value="1"/>
</dbReference>
<comment type="catalytic activity">
    <reaction evidence="10">
        <text>3-methylbutanoyl-CoA + oxidized [electron-transfer flavoprotein] + H(+) = 3-methylbut-2-enoyl-CoA + reduced [electron-transfer flavoprotein]</text>
        <dbReference type="Rhea" id="RHEA:12276"/>
        <dbReference type="Rhea" id="RHEA-COMP:10685"/>
        <dbReference type="Rhea" id="RHEA-COMP:10686"/>
        <dbReference type="ChEBI" id="CHEBI:15378"/>
        <dbReference type="ChEBI" id="CHEBI:57344"/>
        <dbReference type="ChEBI" id="CHEBI:57345"/>
        <dbReference type="ChEBI" id="CHEBI:57692"/>
        <dbReference type="ChEBI" id="CHEBI:58307"/>
        <dbReference type="EC" id="1.3.8.4"/>
    </reaction>
</comment>
<organism evidence="18 19">
    <name type="scientific">Glaciecola punicea ACAM 611</name>
    <dbReference type="NCBI Taxonomy" id="1121923"/>
    <lineage>
        <taxon>Bacteria</taxon>
        <taxon>Pseudomonadati</taxon>
        <taxon>Pseudomonadota</taxon>
        <taxon>Gammaproteobacteria</taxon>
        <taxon>Alteromonadales</taxon>
        <taxon>Alteromonadaceae</taxon>
        <taxon>Glaciecola</taxon>
    </lineage>
</organism>
<keyword evidence="8" id="KW-0809">Transit peptide</keyword>
<dbReference type="InterPro" id="IPR006089">
    <property type="entry name" value="Acyl-CoA_DH_CS"/>
</dbReference>
<evidence type="ECO:0000256" key="5">
    <source>
        <dbReference type="ARBA" id="ARBA00018258"/>
    </source>
</evidence>
<dbReference type="Proteomes" id="UP000053586">
    <property type="component" value="Unassembled WGS sequence"/>
</dbReference>
<dbReference type="RefSeq" id="WP_006003481.1">
    <property type="nucleotide sequence ID" value="NZ_BAET01000007.1"/>
</dbReference>
<evidence type="ECO:0000313" key="19">
    <source>
        <dbReference type="Proteomes" id="UP000053586"/>
    </source>
</evidence>
<name>H5T9D4_9ALTE</name>
<evidence type="ECO:0000256" key="2">
    <source>
        <dbReference type="ARBA" id="ARBA00004898"/>
    </source>
</evidence>
<feature type="domain" description="Acyl-CoA oxidase/dehydrogenase middle" evidence="16">
    <location>
        <begin position="130"/>
        <end position="224"/>
    </location>
</feature>
<comment type="cofactor">
    <cofactor evidence="1 13 14">
        <name>FAD</name>
        <dbReference type="ChEBI" id="CHEBI:57692"/>
    </cofactor>
</comment>
<evidence type="ECO:0000256" key="12">
    <source>
        <dbReference type="PIRSR" id="PIRSR634183-2"/>
    </source>
</evidence>
<evidence type="ECO:0000313" key="18">
    <source>
        <dbReference type="EMBL" id="GAB54911.1"/>
    </source>
</evidence>
<dbReference type="EMBL" id="BAET01000007">
    <property type="protein sequence ID" value="GAB54911.1"/>
    <property type="molecule type" value="Genomic_DNA"/>
</dbReference>
<keyword evidence="9 14" id="KW-0560">Oxidoreductase</keyword>
<dbReference type="PROSITE" id="PS00073">
    <property type="entry name" value="ACYL_COA_DH_2"/>
    <property type="match status" value="1"/>
</dbReference>
<dbReference type="PANTHER" id="PTHR43884">
    <property type="entry name" value="ACYL-COA DEHYDROGENASE"/>
    <property type="match status" value="1"/>
</dbReference>
<dbReference type="GO" id="GO:0008470">
    <property type="term" value="F:3-methylbutanoyl-CoA dehydrogenase activity"/>
    <property type="evidence" value="ECO:0007669"/>
    <property type="project" value="UniProtKB-EC"/>
</dbReference>
<dbReference type="GO" id="GO:0006552">
    <property type="term" value="P:L-leucine catabolic process"/>
    <property type="evidence" value="ECO:0007669"/>
    <property type="project" value="TreeGrafter"/>
</dbReference>
<evidence type="ECO:0000259" key="16">
    <source>
        <dbReference type="Pfam" id="PF02770"/>
    </source>
</evidence>
<dbReference type="STRING" id="56804.BAE46_00230"/>
<evidence type="ECO:0000256" key="3">
    <source>
        <dbReference type="ARBA" id="ARBA00009347"/>
    </source>
</evidence>
<dbReference type="InterPro" id="IPR009075">
    <property type="entry name" value="AcylCo_DH/oxidase_C"/>
</dbReference>
<dbReference type="CDD" id="cd01156">
    <property type="entry name" value="IVD"/>
    <property type="match status" value="1"/>
</dbReference>
<evidence type="ECO:0000256" key="8">
    <source>
        <dbReference type="ARBA" id="ARBA00022946"/>
    </source>
</evidence>
<dbReference type="AlphaFoldDB" id="H5T9D4"/>
<dbReference type="FunFam" id="1.10.540.10:FF:000022">
    <property type="entry name" value="Isovaleryl-CoA dehydrogenase isoform 2"/>
    <property type="match status" value="1"/>
</dbReference>
<evidence type="ECO:0000256" key="4">
    <source>
        <dbReference type="ARBA" id="ARBA00012044"/>
    </source>
</evidence>
<dbReference type="EC" id="1.3.8.4" evidence="4"/>
<evidence type="ECO:0000256" key="1">
    <source>
        <dbReference type="ARBA" id="ARBA00001974"/>
    </source>
</evidence>
<evidence type="ECO:0000256" key="9">
    <source>
        <dbReference type="ARBA" id="ARBA00023002"/>
    </source>
</evidence>
<dbReference type="FunFam" id="1.20.140.10:FF:000003">
    <property type="entry name" value="isovaleryl-CoA dehydrogenase, mitochondrial"/>
    <property type="match status" value="1"/>
</dbReference>
<dbReference type="Gene3D" id="2.40.110.10">
    <property type="entry name" value="Butyryl-CoA Dehydrogenase, subunit A, domain 2"/>
    <property type="match status" value="1"/>
</dbReference>
<proteinExistence type="inferred from homology"/>
<dbReference type="GO" id="GO:0050660">
    <property type="term" value="F:flavin adenine dinucleotide binding"/>
    <property type="evidence" value="ECO:0007669"/>
    <property type="project" value="InterPro"/>
</dbReference>
<feature type="binding site" evidence="12">
    <location>
        <begin position="248"/>
        <end position="251"/>
    </location>
    <ligand>
        <name>substrate</name>
    </ligand>
</feature>
<evidence type="ECO:0000256" key="6">
    <source>
        <dbReference type="ARBA" id="ARBA00022630"/>
    </source>
</evidence>
<dbReference type="PROSITE" id="PS00072">
    <property type="entry name" value="ACYL_COA_DH_1"/>
    <property type="match status" value="1"/>
</dbReference>
<dbReference type="FunFam" id="2.40.110.10:FF:000004">
    <property type="entry name" value="Isovaleryl-CoA dehydrogenase, mitochondrial"/>
    <property type="match status" value="1"/>
</dbReference>
<comment type="similarity">
    <text evidence="3 14">Belongs to the acyl-CoA dehydrogenase family.</text>
</comment>
<dbReference type="Pfam" id="PF02771">
    <property type="entry name" value="Acyl-CoA_dh_N"/>
    <property type="match status" value="1"/>
</dbReference>
<feature type="binding site" evidence="12">
    <location>
        <begin position="371"/>
        <end position="372"/>
    </location>
    <ligand>
        <name>substrate</name>
    </ligand>
</feature>
<evidence type="ECO:0000256" key="10">
    <source>
        <dbReference type="ARBA" id="ARBA00052875"/>
    </source>
</evidence>
<reference evidence="18 19" key="1">
    <citation type="journal article" date="2012" name="J. Bacteriol.">
        <title>Genome sequence of proteorhodopsin-containing sea ice bacterium Glaciecola punicea ACAM 611T.</title>
        <authorList>
            <person name="Qin Q.-L."/>
            <person name="Xie B.-B."/>
            <person name="Shu Y.-L."/>
            <person name="Rong J.-C."/>
            <person name="Zhao D.-L."/>
            <person name="Zhang X.-Y."/>
            <person name="Chen X.-L."/>
            <person name="Zhou B.-C."/>
            <person name="Zhanga Y.-Z."/>
        </authorList>
    </citation>
    <scope>NUCLEOTIDE SEQUENCE [LARGE SCALE GENOMIC DNA]</scope>
    <source>
        <strain evidence="18 19">ACAM 611</strain>
    </source>
</reference>
<keyword evidence="7 13" id="KW-0274">FAD</keyword>
<feature type="binding site" evidence="13">
    <location>
        <position position="276"/>
    </location>
    <ligand>
        <name>FAD</name>
        <dbReference type="ChEBI" id="CHEBI:57692"/>
    </ligand>
</feature>
<evidence type="ECO:0000259" key="17">
    <source>
        <dbReference type="Pfam" id="PF02771"/>
    </source>
</evidence>
<feature type="domain" description="Acyl-CoA dehydrogenase/oxidase C-terminal" evidence="15">
    <location>
        <begin position="237"/>
        <end position="385"/>
    </location>
</feature>
<dbReference type="InterPro" id="IPR009100">
    <property type="entry name" value="AcylCoA_DH/oxidase_NM_dom_sf"/>
</dbReference>
<comment type="caution">
    <text evidence="18">The sequence shown here is derived from an EMBL/GenBank/DDBJ whole genome shotgun (WGS) entry which is preliminary data.</text>
</comment>
<evidence type="ECO:0000256" key="13">
    <source>
        <dbReference type="PIRSR" id="PIRSR634183-3"/>
    </source>
</evidence>
<dbReference type="Gene3D" id="1.10.540.10">
    <property type="entry name" value="Acyl-CoA dehydrogenase/oxidase, N-terminal domain"/>
    <property type="match status" value="1"/>
</dbReference>
<dbReference type="InterPro" id="IPR037069">
    <property type="entry name" value="AcylCoA_DH/ox_N_sf"/>
</dbReference>
<dbReference type="Gene3D" id="1.20.140.10">
    <property type="entry name" value="Butyryl-CoA Dehydrogenase, subunit A, domain 3"/>
    <property type="match status" value="1"/>
</dbReference>
<feature type="binding site" evidence="12">
    <location>
        <begin position="186"/>
        <end position="187"/>
    </location>
    <ligand>
        <name>substrate</name>
    </ligand>
</feature>
<dbReference type="InterPro" id="IPR034183">
    <property type="entry name" value="IVD"/>
</dbReference>
<feature type="binding site" evidence="13">
    <location>
        <begin position="131"/>
        <end position="140"/>
    </location>
    <ligand>
        <name>FAD</name>
        <dbReference type="ChEBI" id="CHEBI:57692"/>
    </ligand>
</feature>
<dbReference type="InterPro" id="IPR013786">
    <property type="entry name" value="AcylCoA_DH/ox_N"/>
</dbReference>
<evidence type="ECO:0000256" key="14">
    <source>
        <dbReference type="RuleBase" id="RU362125"/>
    </source>
</evidence>
<reference evidence="18 19" key="2">
    <citation type="journal article" date="2017" name="Antonie Van Leeuwenhoek">
        <title>Rhizobium rhizosphaerae sp. nov., a novel species isolated from rice rhizosphere.</title>
        <authorList>
            <person name="Zhao J.J."/>
            <person name="Zhang J."/>
            <person name="Zhang R.J."/>
            <person name="Zhang C.W."/>
            <person name="Yin H.Q."/>
            <person name="Zhang X.X."/>
        </authorList>
    </citation>
    <scope>NUCLEOTIDE SEQUENCE [LARGE SCALE GENOMIC DNA]</scope>
    <source>
        <strain evidence="18 19">ACAM 611</strain>
    </source>
</reference>
<feature type="binding site" evidence="13">
    <location>
        <begin position="344"/>
        <end position="348"/>
    </location>
    <ligand>
        <name>FAD</name>
        <dbReference type="ChEBI" id="CHEBI:57692"/>
    </ligand>
</feature>
<evidence type="ECO:0000256" key="7">
    <source>
        <dbReference type="ARBA" id="ARBA00022827"/>
    </source>
</evidence>
<comment type="pathway">
    <text evidence="2">Amino-acid degradation; L-leucine degradation; (S)-3-hydroxy-3-methylglutaryl-CoA from 3-isovaleryl-CoA: step 1/3.</text>
</comment>
<dbReference type="PIRSF" id="PIRSF016578">
    <property type="entry name" value="HsaA"/>
    <property type="match status" value="1"/>
</dbReference>
<dbReference type="eggNOG" id="COG1960">
    <property type="taxonomic scope" value="Bacteria"/>
</dbReference>
<feature type="active site" description="Proton acceptor" evidence="11">
    <location>
        <position position="250"/>
    </location>
</feature>
<dbReference type="InterPro" id="IPR036250">
    <property type="entry name" value="AcylCo_DH-like_C"/>
</dbReference>
<feature type="domain" description="Acyl-CoA dehydrogenase/oxidase N-terminal" evidence="17">
    <location>
        <begin position="15"/>
        <end position="126"/>
    </location>
</feature>
<sequence length="390" mass="42166">MITGPYPTLNFGLGEDIDMLREHVYNFAQNEIAPLAAKADENNQFPNELWAKLGDMGLLGVTVSEEFGGSDMGYLAHTVAMEEISRASAGIGLSYGAHSNLCVNQLAKNGTQAQKEKYLGKLVTGEHIGALAMSEPNAGSDVVSMKLRADKKGDKYILNGNKMWITNGPDAHTFIIYAKTDTAAGSKGITAFIVEKDTPGFSQAQKLDKLGMRSSNTCELVFVDAEVPQENILGEVGGGVRVLMSGLDYERLVLSGGPLGIMQATMDAVIPYIHDRQQFGQSIGEFQLVQGKVADMYTQMNAARAYVYTVAKSCDRGETTRKDAAGAILYSAELATKMALDSIQLLGGNGYINDYPTGRLLRDAKLYEIGAGTSEIRRMLIGRELFNESK</sequence>
<accession>H5T9D4</accession>
<feature type="binding site" evidence="12">
    <location>
        <position position="140"/>
    </location>
    <ligand>
        <name>substrate</name>
    </ligand>
</feature>
<protein>
    <recommendedName>
        <fullName evidence="5">Isovaleryl-CoA dehydrogenase, mitochondrial</fullName>
        <ecNumber evidence="4">1.3.8.4</ecNumber>
    </recommendedName>
</protein>